<accession>A0A420EXA5</accession>
<evidence type="ECO:0000256" key="3">
    <source>
        <dbReference type="ARBA" id="ARBA00012744"/>
    </source>
</evidence>
<evidence type="ECO:0000313" key="12">
    <source>
        <dbReference type="EMBL" id="RKF25358.1"/>
    </source>
</evidence>
<keyword evidence="4 11" id="KW-0378">Hydrolase</keyword>
<evidence type="ECO:0000256" key="6">
    <source>
        <dbReference type="ARBA" id="ARBA00023277"/>
    </source>
</evidence>
<evidence type="ECO:0000256" key="5">
    <source>
        <dbReference type="ARBA" id="ARBA00023001"/>
    </source>
</evidence>
<feature type="binding site" evidence="10">
    <location>
        <position position="23"/>
    </location>
    <ligand>
        <name>substrate</name>
    </ligand>
</feature>
<dbReference type="SUPFAM" id="SSF51445">
    <property type="entry name" value="(Trans)glycosidases"/>
    <property type="match status" value="1"/>
</dbReference>
<evidence type="ECO:0000256" key="7">
    <source>
        <dbReference type="ARBA" id="ARBA00023295"/>
    </source>
</evidence>
<dbReference type="PROSITE" id="PS00653">
    <property type="entry name" value="GLYCOSYL_HYDROL_F1_2"/>
    <property type="match status" value="1"/>
</dbReference>
<feature type="active site" description="Nucleophile" evidence="9">
    <location>
        <position position="352"/>
    </location>
</feature>
<protein>
    <recommendedName>
        <fullName evidence="3 11">Beta-glucosidase</fullName>
        <ecNumber evidence="3 11">3.2.1.21</ecNumber>
    </recommendedName>
</protein>
<dbReference type="InterPro" id="IPR001360">
    <property type="entry name" value="Glyco_hydro_1"/>
</dbReference>
<dbReference type="NCBIfam" id="TIGR03356">
    <property type="entry name" value="BGL"/>
    <property type="match status" value="1"/>
</dbReference>
<keyword evidence="7 11" id="KW-0326">Glycosidase</keyword>
<feature type="active site" description="Proton donor" evidence="9">
    <location>
        <position position="169"/>
    </location>
</feature>
<feature type="binding site" evidence="10">
    <location>
        <position position="399"/>
    </location>
    <ligand>
        <name>substrate</name>
    </ligand>
</feature>
<feature type="binding site" evidence="10">
    <location>
        <position position="292"/>
    </location>
    <ligand>
        <name>substrate</name>
    </ligand>
</feature>
<gene>
    <name evidence="12" type="ORF">D7I43_21645</name>
</gene>
<organism evidence="12 13">
    <name type="scientific">Micromonospora globbae</name>
    <dbReference type="NCBI Taxonomy" id="1894969"/>
    <lineage>
        <taxon>Bacteria</taxon>
        <taxon>Bacillati</taxon>
        <taxon>Actinomycetota</taxon>
        <taxon>Actinomycetes</taxon>
        <taxon>Micromonosporales</taxon>
        <taxon>Micromonosporaceae</taxon>
        <taxon>Micromonospora</taxon>
    </lineage>
</organism>
<evidence type="ECO:0000256" key="9">
    <source>
        <dbReference type="PIRSR" id="PIRSR617736-1"/>
    </source>
</evidence>
<dbReference type="InterPro" id="IPR033132">
    <property type="entry name" value="GH_1_N_CS"/>
</dbReference>
<evidence type="ECO:0000256" key="4">
    <source>
        <dbReference type="ARBA" id="ARBA00022801"/>
    </source>
</evidence>
<dbReference type="Gene3D" id="3.20.20.80">
    <property type="entry name" value="Glycosidases"/>
    <property type="match status" value="1"/>
</dbReference>
<dbReference type="GO" id="GO:0005829">
    <property type="term" value="C:cytosol"/>
    <property type="evidence" value="ECO:0007669"/>
    <property type="project" value="TreeGrafter"/>
</dbReference>
<comment type="similarity">
    <text evidence="2 11">Belongs to the glycosyl hydrolase 1 family.</text>
</comment>
<sequence>MPTAPPPQFPAGFRWGVSTSAYQIEGAVAEDGRGTSIWDTFAHSPGRVADGSTGDVACDHYHRHREDVALLAGLGVTAYRFSVAWPRIQPAGTGPANPAGLDFYDRLVDDLLAAGVDPVATLYHWDLPQPLEDAGGWLARDAAERFAAYADLVAARLGDRVKLWITLNEPFVHMSLGYGTGEHAPGRTLLFDAFPVAHHQLLGHGLAVAALRARTAGPVAIANNYSPVRVLGDTDADRAAGAAYEALHNRLFTDPLLGRGYPDGTLADPSVVRDGDLATIAAPIDVLGVNYYNPTGVRAPAEGSPLPFELAPVEGYPRTAFDWPVAPDGLRELLGWLRGTYGDALPPVEITESGCAYDDRPGPDGRVHDPERIAYLDGHLRAVRAALDDGVDVRGYFVWSLLDNWEWAEGFTKRFGLVHVDYATQARTPKSSYAWLRDTIAATRGEPAR</sequence>
<dbReference type="Proteomes" id="UP000285744">
    <property type="component" value="Unassembled WGS sequence"/>
</dbReference>
<evidence type="ECO:0000256" key="10">
    <source>
        <dbReference type="PIRSR" id="PIRSR617736-2"/>
    </source>
</evidence>
<feature type="binding site" evidence="10">
    <location>
        <position position="124"/>
    </location>
    <ligand>
        <name>substrate</name>
    </ligand>
</feature>
<feature type="binding site" evidence="10">
    <location>
        <begin position="406"/>
        <end position="407"/>
    </location>
    <ligand>
        <name>substrate</name>
    </ligand>
</feature>
<dbReference type="Pfam" id="PF00232">
    <property type="entry name" value="Glyco_hydro_1"/>
    <property type="match status" value="1"/>
</dbReference>
<keyword evidence="8" id="KW-0624">Polysaccharide degradation</keyword>
<dbReference type="InterPro" id="IPR017853">
    <property type="entry name" value="GH"/>
</dbReference>
<comment type="caution">
    <text evidence="12">The sequence shown here is derived from an EMBL/GenBank/DDBJ whole genome shotgun (WGS) entry which is preliminary data.</text>
</comment>
<evidence type="ECO:0000256" key="2">
    <source>
        <dbReference type="ARBA" id="ARBA00010838"/>
    </source>
</evidence>
<evidence type="ECO:0000313" key="13">
    <source>
        <dbReference type="Proteomes" id="UP000285744"/>
    </source>
</evidence>
<dbReference type="PRINTS" id="PR00131">
    <property type="entry name" value="GLHYDRLASE1"/>
</dbReference>
<comment type="catalytic activity">
    <reaction evidence="1 11">
        <text>Hydrolysis of terminal, non-reducing beta-D-glucosyl residues with release of beta-D-glucose.</text>
        <dbReference type="EC" id="3.2.1.21"/>
    </reaction>
</comment>
<keyword evidence="6" id="KW-0119">Carbohydrate metabolism</keyword>
<dbReference type="RefSeq" id="WP_120330364.1">
    <property type="nucleotide sequence ID" value="NZ_JBITMZ010000008.1"/>
</dbReference>
<keyword evidence="5" id="KW-0136">Cellulose degradation</keyword>
<proteinExistence type="inferred from homology"/>
<evidence type="ECO:0000256" key="8">
    <source>
        <dbReference type="ARBA" id="ARBA00023326"/>
    </source>
</evidence>
<reference evidence="12 13" key="1">
    <citation type="journal article" date="2018" name="Int. J. Syst. Evol. Microbiol.">
        <title>Micromonospora globbae sp. nov., an endophytic actinomycete isolated from roots of Globba winitii C. H. Wright.</title>
        <authorList>
            <person name="Kuncharoen N."/>
            <person name="Pittayakhajonwut P."/>
            <person name="Tanasupawat S."/>
        </authorList>
    </citation>
    <scope>NUCLEOTIDE SEQUENCE [LARGE SCALE GENOMIC DNA]</scope>
    <source>
        <strain evidence="12 13">WPS1-2</strain>
    </source>
</reference>
<feature type="binding site" evidence="10">
    <location>
        <position position="168"/>
    </location>
    <ligand>
        <name>substrate</name>
    </ligand>
</feature>
<dbReference type="OrthoDB" id="3182512at2"/>
<dbReference type="AlphaFoldDB" id="A0A420EXA5"/>
<dbReference type="InterPro" id="IPR017736">
    <property type="entry name" value="Glyco_hydro_1_beta-glucosidase"/>
</dbReference>
<evidence type="ECO:0000256" key="11">
    <source>
        <dbReference type="RuleBase" id="RU361175"/>
    </source>
</evidence>
<name>A0A420EXA5_9ACTN</name>
<dbReference type="GO" id="GO:0008422">
    <property type="term" value="F:beta-glucosidase activity"/>
    <property type="evidence" value="ECO:0007669"/>
    <property type="project" value="UniProtKB-EC"/>
</dbReference>
<dbReference type="EC" id="3.2.1.21" evidence="3 11"/>
<dbReference type="EMBL" id="RAQQ01000016">
    <property type="protein sequence ID" value="RKF25358.1"/>
    <property type="molecule type" value="Genomic_DNA"/>
</dbReference>
<dbReference type="PANTHER" id="PTHR10353:SF36">
    <property type="entry name" value="LP05116P"/>
    <property type="match status" value="1"/>
</dbReference>
<evidence type="ECO:0000256" key="1">
    <source>
        <dbReference type="ARBA" id="ARBA00000448"/>
    </source>
</evidence>
<dbReference type="PANTHER" id="PTHR10353">
    <property type="entry name" value="GLYCOSYL HYDROLASE"/>
    <property type="match status" value="1"/>
</dbReference>
<dbReference type="GO" id="GO:0030245">
    <property type="term" value="P:cellulose catabolic process"/>
    <property type="evidence" value="ECO:0007669"/>
    <property type="project" value="UniProtKB-KW"/>
</dbReference>
<dbReference type="FunFam" id="3.20.20.80:FF:000004">
    <property type="entry name" value="Beta-glucosidase 6-phospho-beta-glucosidase"/>
    <property type="match status" value="1"/>
</dbReference>